<keyword evidence="3" id="KW-1185">Reference proteome</keyword>
<reference evidence="2" key="1">
    <citation type="submission" date="2015-04" db="UniProtKB">
        <authorList>
            <consortium name="EnsemblPlants"/>
        </authorList>
    </citation>
    <scope>IDENTIFICATION</scope>
    <source>
        <strain evidence="2">SL10</strain>
    </source>
</reference>
<dbReference type="Gramene" id="ONIVA02G30240.1">
    <property type="protein sequence ID" value="ONIVA02G30240.1"/>
    <property type="gene ID" value="ONIVA02G30240"/>
</dbReference>
<reference evidence="2" key="2">
    <citation type="submission" date="2018-04" db="EMBL/GenBank/DDBJ databases">
        <title>OnivRS2 (Oryza nivara Reference Sequence Version 2).</title>
        <authorList>
            <person name="Zhang J."/>
            <person name="Kudrna D."/>
            <person name="Lee S."/>
            <person name="Talag J."/>
            <person name="Rajasekar S."/>
            <person name="Welchert J."/>
            <person name="Hsing Y.-I."/>
            <person name="Wing R.A."/>
        </authorList>
    </citation>
    <scope>NUCLEOTIDE SEQUENCE [LARGE SCALE GENOMIC DNA]</scope>
    <source>
        <strain evidence="2">SL10</strain>
    </source>
</reference>
<name>A0A0E0GB46_ORYNI</name>
<evidence type="ECO:0000256" key="1">
    <source>
        <dbReference type="SAM" id="MobiDB-lite"/>
    </source>
</evidence>
<proteinExistence type="predicted"/>
<dbReference type="Proteomes" id="UP000006591">
    <property type="component" value="Chromosome 2"/>
</dbReference>
<dbReference type="HOGENOM" id="CLU_2444623_0_0_1"/>
<organism evidence="2">
    <name type="scientific">Oryza nivara</name>
    <name type="common">Indian wild rice</name>
    <name type="synonym">Oryza sativa f. spontanea</name>
    <dbReference type="NCBI Taxonomy" id="4536"/>
    <lineage>
        <taxon>Eukaryota</taxon>
        <taxon>Viridiplantae</taxon>
        <taxon>Streptophyta</taxon>
        <taxon>Embryophyta</taxon>
        <taxon>Tracheophyta</taxon>
        <taxon>Spermatophyta</taxon>
        <taxon>Magnoliopsida</taxon>
        <taxon>Liliopsida</taxon>
        <taxon>Poales</taxon>
        <taxon>Poaceae</taxon>
        <taxon>BOP clade</taxon>
        <taxon>Oryzoideae</taxon>
        <taxon>Oryzeae</taxon>
        <taxon>Oryzinae</taxon>
        <taxon>Oryza</taxon>
    </lineage>
</organism>
<feature type="region of interest" description="Disordered" evidence="1">
    <location>
        <begin position="1"/>
        <end position="22"/>
    </location>
</feature>
<accession>A0A0E0GB46</accession>
<dbReference type="AlphaFoldDB" id="A0A0E0GB46"/>
<evidence type="ECO:0000313" key="2">
    <source>
        <dbReference type="EnsemblPlants" id="ONIVA02G30240.1"/>
    </source>
</evidence>
<evidence type="ECO:0000313" key="3">
    <source>
        <dbReference type="Proteomes" id="UP000006591"/>
    </source>
</evidence>
<sequence>MPPLSESPVSPMKSPVSENRSHRLRHNKYSTLVLLRRNDVGTAKKAELQLIYRSFIGEISLNLRLWKFDMLINYHPMGRLTLCCITFCWR</sequence>
<protein>
    <submittedName>
        <fullName evidence="2">Uncharacterized protein</fullName>
    </submittedName>
</protein>
<dbReference type="EnsemblPlants" id="ONIVA02G30240.1">
    <property type="protein sequence ID" value="ONIVA02G30240.1"/>
    <property type="gene ID" value="ONIVA02G30240"/>
</dbReference>